<dbReference type="Proteomes" id="UP000479000">
    <property type="component" value="Unassembled WGS sequence"/>
</dbReference>
<keyword evidence="7" id="KW-0735">Signal-anchor</keyword>
<evidence type="ECO:0000256" key="2">
    <source>
        <dbReference type="ARBA" id="ARBA00004274"/>
    </source>
</evidence>
<organism evidence="14 15">
    <name type="scientific">Nesidiocoris tenuis</name>
    <dbReference type="NCBI Taxonomy" id="355587"/>
    <lineage>
        <taxon>Eukaryota</taxon>
        <taxon>Metazoa</taxon>
        <taxon>Ecdysozoa</taxon>
        <taxon>Arthropoda</taxon>
        <taxon>Hexapoda</taxon>
        <taxon>Insecta</taxon>
        <taxon>Pterygota</taxon>
        <taxon>Neoptera</taxon>
        <taxon>Paraneoptera</taxon>
        <taxon>Hemiptera</taxon>
        <taxon>Heteroptera</taxon>
        <taxon>Panheteroptera</taxon>
        <taxon>Cimicomorpha</taxon>
        <taxon>Miridae</taxon>
        <taxon>Dicyphina</taxon>
        <taxon>Nesidiocoris</taxon>
    </lineage>
</organism>
<evidence type="ECO:0000256" key="8">
    <source>
        <dbReference type="ARBA" id="ARBA00022989"/>
    </source>
</evidence>
<dbReference type="OrthoDB" id="8881719at2759"/>
<evidence type="ECO:0000256" key="10">
    <source>
        <dbReference type="ARBA" id="ARBA00023157"/>
    </source>
</evidence>
<evidence type="ECO:0000313" key="15">
    <source>
        <dbReference type="Proteomes" id="UP000479000"/>
    </source>
</evidence>
<evidence type="ECO:0000256" key="1">
    <source>
        <dbReference type="ARBA" id="ARBA00004245"/>
    </source>
</evidence>
<dbReference type="EMBL" id="CADCXU010008920">
    <property type="protein sequence ID" value="CAA9999517.1"/>
    <property type="molecule type" value="Genomic_DNA"/>
</dbReference>
<evidence type="ECO:0000256" key="11">
    <source>
        <dbReference type="ARBA" id="ARBA00023180"/>
    </source>
</evidence>
<dbReference type="InterPro" id="IPR006875">
    <property type="entry name" value="Sarcoglycan"/>
</dbReference>
<protein>
    <submittedName>
        <fullName evidence="14">Uncharacterized protein</fullName>
    </submittedName>
</protein>
<dbReference type="Pfam" id="PF04790">
    <property type="entry name" value="Sarcoglycan_1"/>
    <property type="match status" value="1"/>
</dbReference>
<evidence type="ECO:0000256" key="9">
    <source>
        <dbReference type="ARBA" id="ARBA00023136"/>
    </source>
</evidence>
<evidence type="ECO:0000256" key="12">
    <source>
        <dbReference type="ARBA" id="ARBA00023212"/>
    </source>
</evidence>
<dbReference type="PANTHER" id="PTHR12939">
    <property type="entry name" value="SARCOGLYCAN"/>
    <property type="match status" value="1"/>
</dbReference>
<keyword evidence="12" id="KW-0206">Cytoskeleton</keyword>
<keyword evidence="6" id="KW-0812">Transmembrane</keyword>
<reference evidence="14 15" key="1">
    <citation type="submission" date="2020-02" db="EMBL/GenBank/DDBJ databases">
        <authorList>
            <person name="Ferguson B K."/>
        </authorList>
    </citation>
    <scope>NUCLEOTIDE SEQUENCE [LARGE SCALE GENOMIC DNA]</scope>
</reference>
<keyword evidence="11" id="KW-0325">Glycoprotein</keyword>
<gene>
    <name evidence="13" type="ORF">NTEN_LOCUS5800</name>
    <name evidence="14" type="ORF">NTEN_LOCUS5802</name>
</gene>
<dbReference type="PANTHER" id="PTHR12939:SF10">
    <property type="entry name" value="EG:4F1.1 PROTEIN"/>
    <property type="match status" value="1"/>
</dbReference>
<evidence type="ECO:0000256" key="5">
    <source>
        <dbReference type="ARBA" id="ARBA00022490"/>
    </source>
</evidence>
<sequence>MNLESPTRSLHIMAPAGVSIESRAGDISAQCLTDLKLESLDGGVRNNIEQALTTLPSTSKSLKEPQEQIWTQYAPLWHALFSKTEQNQYFWNDCLLVTQMYRVT</sequence>
<proteinExistence type="inferred from homology"/>
<evidence type="ECO:0000256" key="7">
    <source>
        <dbReference type="ARBA" id="ARBA00022968"/>
    </source>
</evidence>
<evidence type="ECO:0000256" key="4">
    <source>
        <dbReference type="ARBA" id="ARBA00022475"/>
    </source>
</evidence>
<dbReference type="GO" id="GO:0005856">
    <property type="term" value="C:cytoskeleton"/>
    <property type="evidence" value="ECO:0007669"/>
    <property type="project" value="UniProtKB-SubCell"/>
</dbReference>
<dbReference type="AlphaFoldDB" id="A0A6H5GBP2"/>
<keyword evidence="5" id="KW-0963">Cytoplasm</keyword>
<keyword evidence="4" id="KW-1003">Cell membrane</keyword>
<evidence type="ECO:0000256" key="3">
    <source>
        <dbReference type="ARBA" id="ARBA00007574"/>
    </source>
</evidence>
<evidence type="ECO:0000313" key="14">
    <source>
        <dbReference type="EMBL" id="CAA9999519.1"/>
    </source>
</evidence>
<evidence type="ECO:0000313" key="13">
    <source>
        <dbReference type="EMBL" id="CAA9999517.1"/>
    </source>
</evidence>
<keyword evidence="8" id="KW-1133">Transmembrane helix</keyword>
<keyword evidence="10" id="KW-1015">Disulfide bond</keyword>
<evidence type="ECO:0000256" key="6">
    <source>
        <dbReference type="ARBA" id="ARBA00022692"/>
    </source>
</evidence>
<dbReference type="GO" id="GO:0042383">
    <property type="term" value="C:sarcolemma"/>
    <property type="evidence" value="ECO:0007669"/>
    <property type="project" value="UniProtKB-SubCell"/>
</dbReference>
<comment type="similarity">
    <text evidence="3">Belongs to the sarcoglycan beta/delta/gamma/zeta family.</text>
</comment>
<keyword evidence="9" id="KW-0472">Membrane</keyword>
<name>A0A6H5GBP2_9HEMI</name>
<comment type="subcellular location">
    <subcellularLocation>
        <location evidence="2">Cell membrane</location>
        <location evidence="2">Sarcolemma</location>
        <topology evidence="2">Single-pass type II membrane protein</topology>
    </subcellularLocation>
    <subcellularLocation>
        <location evidence="1">Cytoplasm</location>
        <location evidence="1">Cytoskeleton</location>
    </subcellularLocation>
</comment>
<dbReference type="EMBL" id="CADCXU010008921">
    <property type="protein sequence ID" value="CAA9999519.1"/>
    <property type="molecule type" value="Genomic_DNA"/>
</dbReference>
<dbReference type="GO" id="GO:0016012">
    <property type="term" value="C:sarcoglycan complex"/>
    <property type="evidence" value="ECO:0007669"/>
    <property type="project" value="InterPro"/>
</dbReference>
<keyword evidence="15" id="KW-1185">Reference proteome</keyword>
<accession>A0A6H5GBP2</accession>
<dbReference type="InterPro" id="IPR039972">
    <property type="entry name" value="Sarcoglycan_gamma/delta/zeta"/>
</dbReference>